<dbReference type="AlphaFoldDB" id="A0A832T2L6"/>
<name>A0A832T2L6_9EURY</name>
<protein>
    <submittedName>
        <fullName evidence="2">Uncharacterized protein</fullName>
    </submittedName>
</protein>
<feature type="compositionally biased region" description="Basic and acidic residues" evidence="1">
    <location>
        <begin position="413"/>
        <end position="423"/>
    </location>
</feature>
<feature type="compositionally biased region" description="Polar residues" evidence="1">
    <location>
        <begin position="352"/>
        <end position="368"/>
    </location>
</feature>
<accession>A0A832T2L6</accession>
<feature type="compositionally biased region" description="Polar residues" evidence="1">
    <location>
        <begin position="383"/>
        <end position="392"/>
    </location>
</feature>
<evidence type="ECO:0000313" key="3">
    <source>
        <dbReference type="Proteomes" id="UP000619545"/>
    </source>
</evidence>
<evidence type="ECO:0000256" key="1">
    <source>
        <dbReference type="SAM" id="MobiDB-lite"/>
    </source>
</evidence>
<evidence type="ECO:0000313" key="2">
    <source>
        <dbReference type="EMBL" id="HII71025.1"/>
    </source>
</evidence>
<dbReference type="RefSeq" id="WP_011019920.1">
    <property type="nucleotide sequence ID" value="NZ_DUJS01000005.1"/>
</dbReference>
<reference evidence="2" key="1">
    <citation type="journal article" date="2020" name="bioRxiv">
        <title>A rank-normalized archaeal taxonomy based on genome phylogeny resolves widespread incomplete and uneven classifications.</title>
        <authorList>
            <person name="Rinke C."/>
            <person name="Chuvochina M."/>
            <person name="Mussig A.J."/>
            <person name="Chaumeil P.-A."/>
            <person name="Waite D.W."/>
            <person name="Whitman W.B."/>
            <person name="Parks D.H."/>
            <person name="Hugenholtz P."/>
        </authorList>
    </citation>
    <scope>NUCLEOTIDE SEQUENCE</scope>
    <source>
        <strain evidence="2">UBA8853</strain>
    </source>
</reference>
<gene>
    <name evidence="2" type="ORF">HA336_07340</name>
</gene>
<dbReference type="Proteomes" id="UP000619545">
    <property type="component" value="Unassembled WGS sequence"/>
</dbReference>
<comment type="caution">
    <text evidence="2">The sequence shown here is derived from an EMBL/GenBank/DDBJ whole genome shotgun (WGS) entry which is preliminary data.</text>
</comment>
<dbReference type="EMBL" id="DUJS01000005">
    <property type="protein sequence ID" value="HII71025.1"/>
    <property type="molecule type" value="Genomic_DNA"/>
</dbReference>
<sequence>MLRPFSILAFIMVLGGAAHAISVQEYTWELTAINIKTAEGVIKAKFSKPQTVHFLVPEPDYDQVDFGRDVDGDGIPDHMWCGELASLTLYNVAVAKGWWKPIAGNELTPEDLEKREEWFAKTTNIPVEDPQYDAPNASTDPPWFPALISLAADPEHPNAIGVVLYAPLVTVSRWFVVVPPMMHAVVVMGATSNGRYFVVKDCSATQGPDYDWKHDYYLVPAYSLELNISRAIQDVFNPLEQYSSTMPVLFFPIPTDGKLPPGLDEFFQGERTVDVGGGLKVRFYVFLASTLSDVLEICRHLAEAGVPVMCVVKEPFAWLAYQGQVLEVPLVGTHVLRILSVPITAVEIAQPTNSNGAETQNQPTQPKVSNAEGEVEPKENESEANSQASPTSSKRRKIPLVPIVPALPRGTNRGRDSDGQVEG</sequence>
<feature type="region of interest" description="Disordered" evidence="1">
    <location>
        <begin position="352"/>
        <end position="423"/>
    </location>
</feature>
<dbReference type="GeneID" id="1478147"/>
<proteinExistence type="predicted"/>
<organism evidence="2 3">
    <name type="scientific">Methanopyrus kandleri</name>
    <dbReference type="NCBI Taxonomy" id="2320"/>
    <lineage>
        <taxon>Archaea</taxon>
        <taxon>Methanobacteriati</taxon>
        <taxon>Methanobacteriota</taxon>
        <taxon>Methanomada group</taxon>
        <taxon>Methanopyri</taxon>
        <taxon>Methanopyrales</taxon>
        <taxon>Methanopyraceae</taxon>
        <taxon>Methanopyrus</taxon>
    </lineage>
</organism>